<dbReference type="InterPro" id="IPR036236">
    <property type="entry name" value="Znf_C2H2_sf"/>
</dbReference>
<protein>
    <submittedName>
        <fullName evidence="10">Fungal-specific transcription factor domain-containing protein</fullName>
    </submittedName>
</protein>
<dbReference type="OrthoDB" id="1405595at2759"/>
<comment type="caution">
    <text evidence="10">The sequence shown here is derived from an EMBL/GenBank/DDBJ whole genome shotgun (WGS) entry which is preliminary data.</text>
</comment>
<dbReference type="CDD" id="cd12148">
    <property type="entry name" value="fungal_TF_MHR"/>
    <property type="match status" value="1"/>
</dbReference>
<evidence type="ECO:0000313" key="10">
    <source>
        <dbReference type="EMBL" id="KAH6886317.1"/>
    </source>
</evidence>
<dbReference type="GO" id="GO:0006351">
    <property type="term" value="P:DNA-templated transcription"/>
    <property type="evidence" value="ECO:0007669"/>
    <property type="project" value="InterPro"/>
</dbReference>
<dbReference type="Proteomes" id="UP000777438">
    <property type="component" value="Unassembled WGS sequence"/>
</dbReference>
<feature type="compositionally biased region" description="Low complexity" evidence="8">
    <location>
        <begin position="812"/>
        <end position="821"/>
    </location>
</feature>
<feature type="region of interest" description="Disordered" evidence="8">
    <location>
        <begin position="796"/>
        <end position="821"/>
    </location>
</feature>
<reference evidence="10 11" key="1">
    <citation type="journal article" date="2021" name="Nat. Commun.">
        <title>Genetic determinants of endophytism in the Arabidopsis root mycobiome.</title>
        <authorList>
            <person name="Mesny F."/>
            <person name="Miyauchi S."/>
            <person name="Thiergart T."/>
            <person name="Pickel B."/>
            <person name="Atanasova L."/>
            <person name="Karlsson M."/>
            <person name="Huettel B."/>
            <person name="Barry K.W."/>
            <person name="Haridas S."/>
            <person name="Chen C."/>
            <person name="Bauer D."/>
            <person name="Andreopoulos W."/>
            <person name="Pangilinan J."/>
            <person name="LaButti K."/>
            <person name="Riley R."/>
            <person name="Lipzen A."/>
            <person name="Clum A."/>
            <person name="Drula E."/>
            <person name="Henrissat B."/>
            <person name="Kohler A."/>
            <person name="Grigoriev I.V."/>
            <person name="Martin F.M."/>
            <person name="Hacquard S."/>
        </authorList>
    </citation>
    <scope>NUCLEOTIDE SEQUENCE [LARGE SCALE GENOMIC DNA]</scope>
    <source>
        <strain evidence="10 11">MPI-CAGE-CH-0241</strain>
    </source>
</reference>
<dbReference type="PANTHER" id="PTHR40626">
    <property type="entry name" value="MIP31509P"/>
    <property type="match status" value="1"/>
</dbReference>
<evidence type="ECO:0000313" key="11">
    <source>
        <dbReference type="Proteomes" id="UP000777438"/>
    </source>
</evidence>
<dbReference type="GO" id="GO:0000978">
    <property type="term" value="F:RNA polymerase II cis-regulatory region sequence-specific DNA binding"/>
    <property type="evidence" value="ECO:0007669"/>
    <property type="project" value="InterPro"/>
</dbReference>
<dbReference type="InterPro" id="IPR013087">
    <property type="entry name" value="Znf_C2H2_type"/>
</dbReference>
<evidence type="ECO:0000256" key="5">
    <source>
        <dbReference type="ARBA" id="ARBA00022833"/>
    </source>
</evidence>
<name>A0A9P9AN71_9HYPO</name>
<feature type="compositionally biased region" description="Polar residues" evidence="8">
    <location>
        <begin position="796"/>
        <end position="808"/>
    </location>
</feature>
<gene>
    <name evidence="10" type="ORF">B0T10DRAFT_516352</name>
</gene>
<dbReference type="GO" id="GO:0008270">
    <property type="term" value="F:zinc ion binding"/>
    <property type="evidence" value="ECO:0007669"/>
    <property type="project" value="UniProtKB-KW"/>
</dbReference>
<feature type="compositionally biased region" description="Basic and acidic residues" evidence="8">
    <location>
        <begin position="93"/>
        <end position="109"/>
    </location>
</feature>
<keyword evidence="6" id="KW-0539">Nucleus</keyword>
<evidence type="ECO:0000256" key="7">
    <source>
        <dbReference type="PROSITE-ProRule" id="PRU00042"/>
    </source>
</evidence>
<keyword evidence="4 7" id="KW-0863">Zinc-finger</keyword>
<dbReference type="PROSITE" id="PS50157">
    <property type="entry name" value="ZINC_FINGER_C2H2_2"/>
    <property type="match status" value="1"/>
</dbReference>
<feature type="compositionally biased region" description="Polar residues" evidence="8">
    <location>
        <begin position="342"/>
        <end position="353"/>
    </location>
</feature>
<feature type="region of interest" description="Disordered" evidence="8">
    <location>
        <begin position="333"/>
        <end position="354"/>
    </location>
</feature>
<dbReference type="PROSITE" id="PS00028">
    <property type="entry name" value="ZINC_FINGER_C2H2_1"/>
    <property type="match status" value="2"/>
</dbReference>
<evidence type="ECO:0000256" key="2">
    <source>
        <dbReference type="ARBA" id="ARBA00022723"/>
    </source>
</evidence>
<feature type="compositionally biased region" description="Polar residues" evidence="8">
    <location>
        <begin position="122"/>
        <end position="136"/>
    </location>
</feature>
<evidence type="ECO:0000256" key="4">
    <source>
        <dbReference type="ARBA" id="ARBA00022771"/>
    </source>
</evidence>
<evidence type="ECO:0000256" key="3">
    <source>
        <dbReference type="ARBA" id="ARBA00022737"/>
    </source>
</evidence>
<evidence type="ECO:0000259" key="9">
    <source>
        <dbReference type="PROSITE" id="PS50157"/>
    </source>
</evidence>
<comment type="subcellular location">
    <subcellularLocation>
        <location evidence="1">Nucleus</location>
    </subcellularLocation>
</comment>
<dbReference type="GO" id="GO:0000981">
    <property type="term" value="F:DNA-binding transcription factor activity, RNA polymerase II-specific"/>
    <property type="evidence" value="ECO:0007669"/>
    <property type="project" value="InterPro"/>
</dbReference>
<dbReference type="AlphaFoldDB" id="A0A9P9AN71"/>
<keyword evidence="5" id="KW-0862">Zinc</keyword>
<evidence type="ECO:0000256" key="1">
    <source>
        <dbReference type="ARBA" id="ARBA00004123"/>
    </source>
</evidence>
<dbReference type="InterPro" id="IPR007219">
    <property type="entry name" value="XnlR_reg_dom"/>
</dbReference>
<evidence type="ECO:0000256" key="6">
    <source>
        <dbReference type="ARBA" id="ARBA00023242"/>
    </source>
</evidence>
<feature type="region of interest" description="Disordered" evidence="8">
    <location>
        <begin position="93"/>
        <end position="136"/>
    </location>
</feature>
<dbReference type="GO" id="GO:0005634">
    <property type="term" value="C:nucleus"/>
    <property type="evidence" value="ECO:0007669"/>
    <property type="project" value="UniProtKB-SubCell"/>
</dbReference>
<dbReference type="SMART" id="SM00355">
    <property type="entry name" value="ZnF_C2H2"/>
    <property type="match status" value="2"/>
</dbReference>
<dbReference type="Pfam" id="PF04082">
    <property type="entry name" value="Fungal_trans"/>
    <property type="match status" value="1"/>
</dbReference>
<dbReference type="GO" id="GO:0000785">
    <property type="term" value="C:chromatin"/>
    <property type="evidence" value="ECO:0007669"/>
    <property type="project" value="TreeGrafter"/>
</dbReference>
<keyword evidence="2" id="KW-0479">Metal-binding</keyword>
<accession>A0A9P9AN71</accession>
<dbReference type="SUPFAM" id="SSF57667">
    <property type="entry name" value="beta-beta-alpha zinc fingers"/>
    <property type="match status" value="1"/>
</dbReference>
<dbReference type="Gene3D" id="3.30.160.60">
    <property type="entry name" value="Classic Zinc Finger"/>
    <property type="match status" value="1"/>
</dbReference>
<keyword evidence="3" id="KW-0677">Repeat</keyword>
<keyword evidence="11" id="KW-1185">Reference proteome</keyword>
<feature type="domain" description="C2H2-type" evidence="9">
    <location>
        <begin position="9"/>
        <end position="33"/>
    </location>
</feature>
<proteinExistence type="predicted"/>
<organism evidence="10 11">
    <name type="scientific">Thelonectria olida</name>
    <dbReference type="NCBI Taxonomy" id="1576542"/>
    <lineage>
        <taxon>Eukaryota</taxon>
        <taxon>Fungi</taxon>
        <taxon>Dikarya</taxon>
        <taxon>Ascomycota</taxon>
        <taxon>Pezizomycotina</taxon>
        <taxon>Sordariomycetes</taxon>
        <taxon>Hypocreomycetidae</taxon>
        <taxon>Hypocreales</taxon>
        <taxon>Nectriaceae</taxon>
        <taxon>Thelonectria</taxon>
    </lineage>
</organism>
<evidence type="ECO:0000256" key="8">
    <source>
        <dbReference type="SAM" id="MobiDB-lite"/>
    </source>
</evidence>
<dbReference type="InterPro" id="IPR051059">
    <property type="entry name" value="VerF-like"/>
</dbReference>
<dbReference type="EMBL" id="JAGPYM010000016">
    <property type="protein sequence ID" value="KAH6886317.1"/>
    <property type="molecule type" value="Genomic_DNA"/>
</dbReference>
<sequence length="967" mass="108569">MATVGEKSFACTHQGCTKRFTRAEHLHRHALNHNPGGSTCSLCRAHFKRPDLLKRHMDRHRQRDLEAGGPGCGVLDTRKRSWKALDGSVVEKRPCNDLNKNRSSSEHSTEAQQQPSPEPEPTDSNNTILDLSFGSNNDLGQETEAALVLGIRSGHNSISIESSGDFDNTSPILGAIAPNHQEDPALAYTQSWTDLLHSRVLDEALGTTAEQLQYDRIFQPDTASSFNMPYTTALDYNWLFNVEKSPANTFDVTLPTHQSPGLFEHDSQGMNMTQPAFAVTPESMGSASQAWSDTENHDPKLQTHIFVDANTHAQTPRTFTNNTAPITVEGYPERRPRRKMADQTTGAQKNWTPGTHAVPIEFERPLSTLRKPLPLPQITEVQRERLLKIITSANPTLPDQRHTIRDHPLLAVPALQSYLELYFTHFNTAYPLIHLATFNIHHDEPLLLLAVLLLGATYSSKDAHQLAVCIHDVIRPSIFAHAGFSPRPELWTLQCILLVECFGKSRAGQKQHDMSHLFHGLLINLIRRSDCQSIRPTGPPPGSGEDNIEGLERCWRRWAEAESKKRLALLCFMWDTQHAVLFCQSLCMSSFELRLELPCSQSIWEARDPTSWVSAWRSTLSTDHRTLYLPTLKSYLTSNVPRPTGLGALSRILILHGLMSIAWDMQRRDQTSLGVVSDGSGSGSRDASWRKPISKAYDVWKVDFDAYCTAAIARFQRMQQGQQTGGFSPLDDEETQRKEFMAFAAAYNAVYHSAQVLLNMDFLDVQIYAGARHILGRPVQQKDYLRSAQVVKRWASSSQPGGSLSNPKDSGGEQASSPSQSAATAAWHAARMLRESMGILIESDAMNLFHVPWCLYLVTLTCWAYHHARPSRGRRGAEDDDDDHDFEDDEMVWDPHSEMKGLLASMSETVNRKDSVLAWERRRTNGLVWIMADALTKVRWGIVHSGVVVLRGLVPQRLINQYDEYED</sequence>
<dbReference type="PANTHER" id="PTHR40626:SF18">
    <property type="entry name" value="NICOTINATE CATABOLISM CLUSTER-SPECIFIC TRANSCRIPTION FACTOR"/>
    <property type="match status" value="1"/>
</dbReference>